<evidence type="ECO:0000256" key="3">
    <source>
        <dbReference type="ARBA" id="ARBA00023002"/>
    </source>
</evidence>
<proteinExistence type="inferred from homology"/>
<comment type="similarity">
    <text evidence="1 4">Belongs to the short-chain dehydrogenases/reductases (SDR) family.</text>
</comment>
<dbReference type="Proteomes" id="UP000199251">
    <property type="component" value="Unassembled WGS sequence"/>
</dbReference>
<organism evidence="5 6">
    <name type="scientific">Mycobacterium lentiflavum</name>
    <dbReference type="NCBI Taxonomy" id="141349"/>
    <lineage>
        <taxon>Bacteria</taxon>
        <taxon>Bacillati</taxon>
        <taxon>Actinomycetota</taxon>
        <taxon>Actinomycetes</taxon>
        <taxon>Mycobacteriales</taxon>
        <taxon>Mycobacteriaceae</taxon>
        <taxon>Mycobacterium</taxon>
        <taxon>Mycobacterium simiae complex</taxon>
    </lineage>
</organism>
<dbReference type="InterPro" id="IPR020904">
    <property type="entry name" value="Sc_DH/Rdtase_CS"/>
</dbReference>
<gene>
    <name evidence="5" type="ORF">BN1232_05229</name>
</gene>
<sequence length="238" mass="25333">MVTISDKAVLITGGNRGIGRALVDEALDRGASRVYVGSRKPLANCDSRVTPLALDITEPAQIRQSVTQVDAVDILINNAGVARYDDLSDRSALEQHLAVNLFGTYAVINAYLPLLARRGGSIVNNLSLNALAPLPIIPAYSVSKAAAFSLTQSLRFTLASQGIRVHAVLTGPVDTDMTRGLEIPKASPQSVAKGIFDGLENDEDEIFPDALSQSLAGMWRTGPAKVLEHQYSALLARA</sequence>
<dbReference type="Gene3D" id="3.40.50.720">
    <property type="entry name" value="NAD(P)-binding Rossmann-like Domain"/>
    <property type="match status" value="1"/>
</dbReference>
<dbReference type="GO" id="GO:0016491">
    <property type="term" value="F:oxidoreductase activity"/>
    <property type="evidence" value="ECO:0007669"/>
    <property type="project" value="UniProtKB-KW"/>
</dbReference>
<keyword evidence="2" id="KW-0521">NADP</keyword>
<dbReference type="EMBL" id="CTEE01000001">
    <property type="protein sequence ID" value="CQD21327.1"/>
    <property type="molecule type" value="Genomic_DNA"/>
</dbReference>
<dbReference type="InterPro" id="IPR036291">
    <property type="entry name" value="NAD(P)-bd_dom_sf"/>
</dbReference>
<reference evidence="5 6" key="1">
    <citation type="submission" date="2015-03" db="EMBL/GenBank/DDBJ databases">
        <authorList>
            <person name="Urmite Genomes"/>
        </authorList>
    </citation>
    <scope>NUCLEOTIDE SEQUENCE [LARGE SCALE GENOMIC DNA]</scope>
    <source>
        <strain evidence="5 6">CSUR P1491</strain>
    </source>
</reference>
<evidence type="ECO:0000256" key="1">
    <source>
        <dbReference type="ARBA" id="ARBA00006484"/>
    </source>
</evidence>
<accession>A0A0E4H1F0</accession>
<dbReference type="SUPFAM" id="SSF51735">
    <property type="entry name" value="NAD(P)-binding Rossmann-fold domains"/>
    <property type="match status" value="1"/>
</dbReference>
<dbReference type="PANTHER" id="PTHR43391:SF14">
    <property type="entry name" value="DEHYDROGENASE_REDUCTASE SDR FAMILY PROTEIN 7-LIKE"/>
    <property type="match status" value="1"/>
</dbReference>
<dbReference type="STRING" id="141349.BN1232_05229"/>
<dbReference type="PROSITE" id="PS00061">
    <property type="entry name" value="ADH_SHORT"/>
    <property type="match status" value="1"/>
</dbReference>
<evidence type="ECO:0000313" key="6">
    <source>
        <dbReference type="Proteomes" id="UP000199251"/>
    </source>
</evidence>
<dbReference type="OrthoDB" id="3212478at2"/>
<protein>
    <submittedName>
        <fullName evidence="5">Short chain dehydrogenase</fullName>
    </submittedName>
</protein>
<dbReference type="RefSeq" id="WP_090607017.1">
    <property type="nucleotide sequence ID" value="NZ_CTEE01000001.1"/>
</dbReference>
<evidence type="ECO:0000256" key="4">
    <source>
        <dbReference type="RuleBase" id="RU000363"/>
    </source>
</evidence>
<dbReference type="PRINTS" id="PR00080">
    <property type="entry name" value="SDRFAMILY"/>
</dbReference>
<name>A0A0E4H1F0_MYCLN</name>
<evidence type="ECO:0000256" key="2">
    <source>
        <dbReference type="ARBA" id="ARBA00022857"/>
    </source>
</evidence>
<dbReference type="AlphaFoldDB" id="A0A0E4H1F0"/>
<dbReference type="Pfam" id="PF00106">
    <property type="entry name" value="adh_short"/>
    <property type="match status" value="1"/>
</dbReference>
<dbReference type="PRINTS" id="PR00081">
    <property type="entry name" value="GDHRDH"/>
</dbReference>
<dbReference type="PANTHER" id="PTHR43391">
    <property type="entry name" value="RETINOL DEHYDROGENASE-RELATED"/>
    <property type="match status" value="1"/>
</dbReference>
<evidence type="ECO:0000313" key="5">
    <source>
        <dbReference type="EMBL" id="CQD21327.1"/>
    </source>
</evidence>
<keyword evidence="3" id="KW-0560">Oxidoreductase</keyword>
<dbReference type="InterPro" id="IPR002347">
    <property type="entry name" value="SDR_fam"/>
</dbReference>